<proteinExistence type="predicted"/>
<dbReference type="EMBL" id="QJKI01000003">
    <property type="protein sequence ID" value="PXX80841.1"/>
    <property type="molecule type" value="Genomic_DNA"/>
</dbReference>
<dbReference type="InterPro" id="IPR049492">
    <property type="entry name" value="BD-FAE-like_dom"/>
</dbReference>
<evidence type="ECO:0000313" key="4">
    <source>
        <dbReference type="EMBL" id="PXX80841.1"/>
    </source>
</evidence>
<dbReference type="Proteomes" id="UP000247555">
    <property type="component" value="Unassembled WGS sequence"/>
</dbReference>
<protein>
    <submittedName>
        <fullName evidence="4">Alpha/beta hydrolase family protein</fullName>
    </submittedName>
</protein>
<dbReference type="PANTHER" id="PTHR48081">
    <property type="entry name" value="AB HYDROLASE SUPERFAMILY PROTEIN C4A8.06C"/>
    <property type="match status" value="1"/>
</dbReference>
<dbReference type="GO" id="GO:0016787">
    <property type="term" value="F:hydrolase activity"/>
    <property type="evidence" value="ECO:0007669"/>
    <property type="project" value="UniProtKB-KW"/>
</dbReference>
<organism evidence="4 5">
    <name type="scientific">Rivihabitans pingtungensis</name>
    <dbReference type="NCBI Taxonomy" id="1054498"/>
    <lineage>
        <taxon>Bacteria</taxon>
        <taxon>Pseudomonadati</taxon>
        <taxon>Pseudomonadota</taxon>
        <taxon>Betaproteobacteria</taxon>
        <taxon>Neisseriales</taxon>
        <taxon>Aquaspirillaceae</taxon>
        <taxon>Rivihabitans</taxon>
    </lineage>
</organism>
<dbReference type="Gene3D" id="3.40.50.1820">
    <property type="entry name" value="alpha/beta hydrolase"/>
    <property type="match status" value="1"/>
</dbReference>
<keyword evidence="2" id="KW-0732">Signal</keyword>
<dbReference type="Pfam" id="PF20434">
    <property type="entry name" value="BD-FAE"/>
    <property type="match status" value="1"/>
</dbReference>
<evidence type="ECO:0000256" key="2">
    <source>
        <dbReference type="SAM" id="SignalP"/>
    </source>
</evidence>
<dbReference type="SUPFAM" id="SSF53474">
    <property type="entry name" value="alpha/beta-Hydrolases"/>
    <property type="match status" value="1"/>
</dbReference>
<name>A0A318KSP1_9NEIS</name>
<accession>A0A318KSP1</accession>
<feature type="domain" description="BD-FAE-like" evidence="3">
    <location>
        <begin position="65"/>
        <end position="169"/>
    </location>
</feature>
<sequence length="299" mass="32133">MLRRARWGWLTLALLAAWPAAAGPLAERLRERWQAGQAEARAAGLPDGVRMLSALRYGDDPAETLDAYLPAQPQHAPLVLMVHGGAWRLGDKGASAVFLHKVQRWAPQGVIVLSVNYPLLPHATPPQQAQSLARALAFAQHQAPRWGGDPARLVLMGHSAGAHLIALLNADASLAHQAGAQAWRGAVALDSAALDVPAIMQHPHPRFYDDAFGAQPADWRALSPLHQQTAATPPILLVCSSRRADACAQAHAYADAAHALGARAQVLPQDLSHQEINAQLGLDNAYTRQVEAFLRDISR</sequence>
<dbReference type="PANTHER" id="PTHR48081:SF33">
    <property type="entry name" value="KYNURENINE FORMAMIDASE"/>
    <property type="match status" value="1"/>
</dbReference>
<evidence type="ECO:0000313" key="5">
    <source>
        <dbReference type="Proteomes" id="UP000247555"/>
    </source>
</evidence>
<gene>
    <name evidence="4" type="ORF">DFR34_103184</name>
</gene>
<dbReference type="OrthoDB" id="9794445at2"/>
<evidence type="ECO:0000256" key="1">
    <source>
        <dbReference type="ARBA" id="ARBA00022801"/>
    </source>
</evidence>
<feature type="signal peptide" evidence="2">
    <location>
        <begin position="1"/>
        <end position="22"/>
    </location>
</feature>
<dbReference type="InterPro" id="IPR029058">
    <property type="entry name" value="AB_hydrolase_fold"/>
</dbReference>
<keyword evidence="1 4" id="KW-0378">Hydrolase</keyword>
<feature type="chain" id="PRO_5016360185" evidence="2">
    <location>
        <begin position="23"/>
        <end position="299"/>
    </location>
</feature>
<dbReference type="RefSeq" id="WP_110389871.1">
    <property type="nucleotide sequence ID" value="NZ_QJKI01000003.1"/>
</dbReference>
<dbReference type="AlphaFoldDB" id="A0A318KSP1"/>
<evidence type="ECO:0000259" key="3">
    <source>
        <dbReference type="Pfam" id="PF20434"/>
    </source>
</evidence>
<reference evidence="4 5" key="1">
    <citation type="submission" date="2018-05" db="EMBL/GenBank/DDBJ databases">
        <title>Genomic Encyclopedia of Type Strains, Phase IV (KMG-IV): sequencing the most valuable type-strain genomes for metagenomic binning, comparative biology and taxonomic classification.</title>
        <authorList>
            <person name="Goeker M."/>
        </authorList>
    </citation>
    <scope>NUCLEOTIDE SEQUENCE [LARGE SCALE GENOMIC DNA]</scope>
    <source>
        <strain evidence="4 5">DSM 29661</strain>
    </source>
</reference>
<dbReference type="InterPro" id="IPR050300">
    <property type="entry name" value="GDXG_lipolytic_enzyme"/>
</dbReference>
<comment type="caution">
    <text evidence="4">The sequence shown here is derived from an EMBL/GenBank/DDBJ whole genome shotgun (WGS) entry which is preliminary data.</text>
</comment>
<keyword evidence="5" id="KW-1185">Reference proteome</keyword>